<dbReference type="Proteomes" id="UP000837857">
    <property type="component" value="Chromosome 28"/>
</dbReference>
<sequence>MSIFAVTVECKISIDINVGTNASDITVVHSGFEANVVGDREIELFNIGKTNIRKAVKDHYGRAPSNVYLRSPTPWGDLYRTYNWEQVTRVLTIKSARVKGVTRKPMIVMSHDFENMSNVSIKVNTGISQTVENTIATSWSRSKEVTVSQEIDYEVNVLFAKASGTTGISFTSSWGETEERAESTTVGSSSEVETELLPGQAVTAVLTASRGALEVEVLYVETLRGNVAVNFKNALDGHHFRGPSIDAVMKSGGLKNEIVVKETIRLGFYTDASLKVFDKVTGVPV</sequence>
<dbReference type="Gene3D" id="2.170.15.10">
    <property type="entry name" value="Proaerolysin, chain A, domain 3"/>
    <property type="match status" value="1"/>
</dbReference>
<reference evidence="1" key="1">
    <citation type="submission" date="2022-03" db="EMBL/GenBank/DDBJ databases">
        <authorList>
            <person name="Martin H S."/>
        </authorList>
    </citation>
    <scope>NUCLEOTIDE SEQUENCE</scope>
</reference>
<dbReference type="EMBL" id="OW152840">
    <property type="protein sequence ID" value="CAH2061795.1"/>
    <property type="molecule type" value="Genomic_DNA"/>
</dbReference>
<evidence type="ECO:0008006" key="3">
    <source>
        <dbReference type="Google" id="ProtNLM"/>
    </source>
</evidence>
<evidence type="ECO:0000313" key="1">
    <source>
        <dbReference type="EMBL" id="CAH2061795.1"/>
    </source>
</evidence>
<name>A0ABN8IP07_9NEOP</name>
<proteinExistence type="predicted"/>
<keyword evidence="2" id="KW-1185">Reference proteome</keyword>
<evidence type="ECO:0000313" key="2">
    <source>
        <dbReference type="Proteomes" id="UP000837857"/>
    </source>
</evidence>
<feature type="non-terminal residue" evidence="1">
    <location>
        <position position="285"/>
    </location>
</feature>
<accession>A0ABN8IP07</accession>
<dbReference type="SUPFAM" id="SSF56973">
    <property type="entry name" value="Aerolisin/ETX pore-forming domain"/>
    <property type="match status" value="1"/>
</dbReference>
<dbReference type="CDD" id="cd20235">
    <property type="entry name" value="PFM_spherulin-2a-like"/>
    <property type="match status" value="1"/>
</dbReference>
<protein>
    <recommendedName>
        <fullName evidence="3">Spherulin-2A</fullName>
    </recommendedName>
</protein>
<gene>
    <name evidence="1" type="ORF">IPOD504_LOCUS11459</name>
</gene>
<organism evidence="1 2">
    <name type="scientific">Iphiclides podalirius</name>
    <name type="common">scarce swallowtail</name>
    <dbReference type="NCBI Taxonomy" id="110791"/>
    <lineage>
        <taxon>Eukaryota</taxon>
        <taxon>Metazoa</taxon>
        <taxon>Ecdysozoa</taxon>
        <taxon>Arthropoda</taxon>
        <taxon>Hexapoda</taxon>
        <taxon>Insecta</taxon>
        <taxon>Pterygota</taxon>
        <taxon>Neoptera</taxon>
        <taxon>Endopterygota</taxon>
        <taxon>Lepidoptera</taxon>
        <taxon>Glossata</taxon>
        <taxon>Ditrysia</taxon>
        <taxon>Papilionoidea</taxon>
        <taxon>Papilionidae</taxon>
        <taxon>Papilioninae</taxon>
        <taxon>Iphiclides</taxon>
    </lineage>
</organism>